<dbReference type="InterPro" id="IPR052895">
    <property type="entry name" value="HetReg/Transcr_Mod"/>
</dbReference>
<dbReference type="InterPro" id="IPR010730">
    <property type="entry name" value="HET"/>
</dbReference>
<dbReference type="EMBL" id="JAGTJQ010000013">
    <property type="protein sequence ID" value="KAH7014253.1"/>
    <property type="molecule type" value="Genomic_DNA"/>
</dbReference>
<dbReference type="RefSeq" id="XP_046005220.1">
    <property type="nucleotide sequence ID" value="XM_046161300.1"/>
</dbReference>
<evidence type="ECO:0000259" key="2">
    <source>
        <dbReference type="Pfam" id="PF06985"/>
    </source>
</evidence>
<protein>
    <submittedName>
        <fullName evidence="3">Heterokaryon incompatibility protein-domain-containing protein</fullName>
    </submittedName>
</protein>
<dbReference type="GeneID" id="70190846"/>
<dbReference type="AlphaFoldDB" id="A0A9P9BIC1"/>
<dbReference type="OrthoDB" id="4767942at2759"/>
<dbReference type="Pfam" id="PF06985">
    <property type="entry name" value="HET"/>
    <property type="match status" value="1"/>
</dbReference>
<organism evidence="3 4">
    <name type="scientific">Microdochium trichocladiopsis</name>
    <dbReference type="NCBI Taxonomy" id="1682393"/>
    <lineage>
        <taxon>Eukaryota</taxon>
        <taxon>Fungi</taxon>
        <taxon>Dikarya</taxon>
        <taxon>Ascomycota</taxon>
        <taxon>Pezizomycotina</taxon>
        <taxon>Sordariomycetes</taxon>
        <taxon>Xylariomycetidae</taxon>
        <taxon>Xylariales</taxon>
        <taxon>Microdochiaceae</taxon>
        <taxon>Microdochium</taxon>
    </lineage>
</organism>
<dbReference type="PANTHER" id="PTHR24148:SF64">
    <property type="entry name" value="HETEROKARYON INCOMPATIBILITY DOMAIN-CONTAINING PROTEIN"/>
    <property type="match status" value="1"/>
</dbReference>
<feature type="compositionally biased region" description="Polar residues" evidence="1">
    <location>
        <begin position="493"/>
        <end position="503"/>
    </location>
</feature>
<feature type="region of interest" description="Disordered" evidence="1">
    <location>
        <begin position="479"/>
        <end position="503"/>
    </location>
</feature>
<keyword evidence="4" id="KW-1185">Reference proteome</keyword>
<name>A0A9P9BIC1_9PEZI</name>
<evidence type="ECO:0000313" key="3">
    <source>
        <dbReference type="EMBL" id="KAH7014253.1"/>
    </source>
</evidence>
<dbReference type="PANTHER" id="PTHR24148">
    <property type="entry name" value="ANKYRIN REPEAT DOMAIN-CONTAINING PROTEIN 39 HOMOLOG-RELATED"/>
    <property type="match status" value="1"/>
</dbReference>
<comment type="caution">
    <text evidence="3">The sequence shown here is derived from an EMBL/GenBank/DDBJ whole genome shotgun (WGS) entry which is preliminary data.</text>
</comment>
<accession>A0A9P9BIC1</accession>
<feature type="domain" description="Heterokaryon incompatibility" evidence="2">
    <location>
        <begin position="32"/>
        <end position="200"/>
    </location>
</feature>
<sequence>MKTIFKPLNRQRPHIRILLHRVFLDTRCKLEFVALSYVWGDPKLTRSIIVDGVSVTVTQNLYDALVWHRDNTSWLPKNDLPIWADAICINQADLDEKTHQIKLMKRIYQQATHVLCWLGPTSTPRMDLYLHWLQDLAPGWNQPPNTKISEGTRNAHWHPSRPTTTEEWQEIDVLTALQVFNGETEFHRLQYFRRMWTFQEALLPKMQRTFFVLGGVIRKYSLCESFKIELPRFIWSKVRKLINLEHTRPQVLSDYDRRTLQEIRDPVFLDQTFARRSVMNGAAISMTKRLGTTNFGLGEPMVATAARQCGNLHDKIFALYGLLFEDHDLRDNGAVRTRVQALEVDYKKPLNKVILDALRYIHHSEGTHKFLLLEVLREFHSRGPRRSASIQARDKYPSWLPELRGYRMRSYARDSDFTSPYWLCGSGRVSWRIDYLQNRSRDVLHFNGKRVGTVCMVLPFPRAARDIVAQVIEILKHARTEEHKRPQHPGPTQPSTTPSNLSRPVNLQYVAPRRLVASIANKCKLERRLAQSLRRHATSDLQGRISDVEYWPRLQAILQNQTASHGTQTARDALYLNEKSASYLRSRALVVLDNGIFALCMAKVHVGDVVFASAAWRGGILLRPAWDVGEKWHRLLTTVVHLDDQIVAEYSGVSRQDLEYINLI</sequence>
<evidence type="ECO:0000256" key="1">
    <source>
        <dbReference type="SAM" id="MobiDB-lite"/>
    </source>
</evidence>
<gene>
    <name evidence="3" type="ORF">B0I36DRAFT_389207</name>
</gene>
<proteinExistence type="predicted"/>
<evidence type="ECO:0000313" key="4">
    <source>
        <dbReference type="Proteomes" id="UP000756346"/>
    </source>
</evidence>
<dbReference type="Proteomes" id="UP000756346">
    <property type="component" value="Unassembled WGS sequence"/>
</dbReference>
<reference evidence="3" key="1">
    <citation type="journal article" date="2021" name="Nat. Commun.">
        <title>Genetic determinants of endophytism in the Arabidopsis root mycobiome.</title>
        <authorList>
            <person name="Mesny F."/>
            <person name="Miyauchi S."/>
            <person name="Thiergart T."/>
            <person name="Pickel B."/>
            <person name="Atanasova L."/>
            <person name="Karlsson M."/>
            <person name="Huettel B."/>
            <person name="Barry K.W."/>
            <person name="Haridas S."/>
            <person name="Chen C."/>
            <person name="Bauer D."/>
            <person name="Andreopoulos W."/>
            <person name="Pangilinan J."/>
            <person name="LaButti K."/>
            <person name="Riley R."/>
            <person name="Lipzen A."/>
            <person name="Clum A."/>
            <person name="Drula E."/>
            <person name="Henrissat B."/>
            <person name="Kohler A."/>
            <person name="Grigoriev I.V."/>
            <person name="Martin F.M."/>
            <person name="Hacquard S."/>
        </authorList>
    </citation>
    <scope>NUCLEOTIDE SEQUENCE</scope>
    <source>
        <strain evidence="3">MPI-CAGE-CH-0230</strain>
    </source>
</reference>